<evidence type="ECO:0000313" key="1">
    <source>
        <dbReference type="EMBL" id="KAB2083210.1"/>
    </source>
</evidence>
<organism evidence="1 2">
    <name type="scientific">Gossypium barbadense</name>
    <name type="common">Sea Island cotton</name>
    <name type="synonym">Hibiscus barbadensis</name>
    <dbReference type="NCBI Taxonomy" id="3634"/>
    <lineage>
        <taxon>Eukaryota</taxon>
        <taxon>Viridiplantae</taxon>
        <taxon>Streptophyta</taxon>
        <taxon>Embryophyta</taxon>
        <taxon>Tracheophyta</taxon>
        <taxon>Spermatophyta</taxon>
        <taxon>Magnoliopsida</taxon>
        <taxon>eudicotyledons</taxon>
        <taxon>Gunneridae</taxon>
        <taxon>Pentapetalae</taxon>
        <taxon>rosids</taxon>
        <taxon>malvids</taxon>
        <taxon>Malvales</taxon>
        <taxon>Malvaceae</taxon>
        <taxon>Malvoideae</taxon>
        <taxon>Gossypium</taxon>
    </lineage>
</organism>
<keyword evidence="2" id="KW-1185">Reference proteome</keyword>
<proteinExistence type="predicted"/>
<dbReference type="Proteomes" id="UP000327439">
    <property type="component" value="Chromosome A05"/>
</dbReference>
<protein>
    <submittedName>
        <fullName evidence="1">Uncharacterized protein</fullName>
    </submittedName>
</protein>
<dbReference type="EMBL" id="CM018206">
    <property type="protein sequence ID" value="KAB2083210.1"/>
    <property type="molecule type" value="Genomic_DNA"/>
</dbReference>
<dbReference type="AlphaFoldDB" id="A0A5J5VTS9"/>
<reference evidence="2" key="1">
    <citation type="journal article" date="2020" name="Nat. Genet.">
        <title>Genomic diversifications of five Gossypium allopolyploid species and their impact on cotton improvement.</title>
        <authorList>
            <person name="Chen Z.J."/>
            <person name="Sreedasyam A."/>
            <person name="Ando A."/>
            <person name="Song Q."/>
            <person name="De Santiago L.M."/>
            <person name="Hulse-Kemp A.M."/>
            <person name="Ding M."/>
            <person name="Ye W."/>
            <person name="Kirkbride R.C."/>
            <person name="Jenkins J."/>
            <person name="Plott C."/>
            <person name="Lovell J."/>
            <person name="Lin Y.M."/>
            <person name="Vaughn R."/>
            <person name="Liu B."/>
            <person name="Simpson S."/>
            <person name="Scheffler B.E."/>
            <person name="Wen L."/>
            <person name="Saski C.A."/>
            <person name="Grover C.E."/>
            <person name="Hu G."/>
            <person name="Conover J.L."/>
            <person name="Carlson J.W."/>
            <person name="Shu S."/>
            <person name="Boston L.B."/>
            <person name="Williams M."/>
            <person name="Peterson D.G."/>
            <person name="McGee K."/>
            <person name="Jones D.C."/>
            <person name="Wendel J.F."/>
            <person name="Stelly D.M."/>
            <person name="Grimwood J."/>
            <person name="Schmutz J."/>
        </authorList>
    </citation>
    <scope>NUCLEOTIDE SEQUENCE [LARGE SCALE GENOMIC DNA]</scope>
    <source>
        <strain evidence="2">cv. 3-79</strain>
    </source>
</reference>
<accession>A0A5J5VTS9</accession>
<gene>
    <name evidence="1" type="ORF">ES319_A05G250200v1</name>
</gene>
<evidence type="ECO:0000313" key="2">
    <source>
        <dbReference type="Proteomes" id="UP000327439"/>
    </source>
</evidence>
<sequence>MYLSGSFELRTPRILETVLLSPSWVLVLKFATDQSTLLFTSLSKSP</sequence>
<name>A0A5J5VTS9_GOSBA</name>